<gene>
    <name evidence="2" type="ORF">PIB30_045922</name>
</gene>
<sequence length="163" mass="17894">MVRTRERVQRWLIVWFLIKSTVEIKGRLPESLHQVSREACQGRISSREIKLLVINISVVVAALEEEQRCAQANVIAMVNTHHVAVVKGNGGSSEEENNVGLSFGPLSIGKKSDHGSFLKLNFSRGGKTTTAPFSSSKNLAPLMGKNGSTSDSSFKDANRQEWS</sequence>
<accession>A0ABU6XFC8</accession>
<feature type="compositionally biased region" description="Polar residues" evidence="1">
    <location>
        <begin position="126"/>
        <end position="138"/>
    </location>
</feature>
<keyword evidence="3" id="KW-1185">Reference proteome</keyword>
<evidence type="ECO:0000313" key="2">
    <source>
        <dbReference type="EMBL" id="MED6196274.1"/>
    </source>
</evidence>
<evidence type="ECO:0000256" key="1">
    <source>
        <dbReference type="SAM" id="MobiDB-lite"/>
    </source>
</evidence>
<dbReference type="Proteomes" id="UP001341840">
    <property type="component" value="Unassembled WGS sequence"/>
</dbReference>
<protein>
    <submittedName>
        <fullName evidence="2">Uncharacterized protein</fullName>
    </submittedName>
</protein>
<name>A0ABU6XFC8_9FABA</name>
<feature type="region of interest" description="Disordered" evidence="1">
    <location>
        <begin position="126"/>
        <end position="163"/>
    </location>
</feature>
<reference evidence="2 3" key="1">
    <citation type="journal article" date="2023" name="Plants (Basel)">
        <title>Bridging the Gap: Combining Genomics and Transcriptomics Approaches to Understand Stylosanthes scabra, an Orphan Legume from the Brazilian Caatinga.</title>
        <authorList>
            <person name="Ferreira-Neto J.R.C."/>
            <person name="da Silva M.D."/>
            <person name="Binneck E."/>
            <person name="de Melo N.F."/>
            <person name="da Silva R.H."/>
            <person name="de Melo A.L.T.M."/>
            <person name="Pandolfi V."/>
            <person name="Bustamante F.O."/>
            <person name="Brasileiro-Vidal A.C."/>
            <person name="Benko-Iseppon A.M."/>
        </authorList>
    </citation>
    <scope>NUCLEOTIDE SEQUENCE [LARGE SCALE GENOMIC DNA]</scope>
    <source>
        <tissue evidence="2">Leaves</tissue>
    </source>
</reference>
<organism evidence="2 3">
    <name type="scientific">Stylosanthes scabra</name>
    <dbReference type="NCBI Taxonomy" id="79078"/>
    <lineage>
        <taxon>Eukaryota</taxon>
        <taxon>Viridiplantae</taxon>
        <taxon>Streptophyta</taxon>
        <taxon>Embryophyta</taxon>
        <taxon>Tracheophyta</taxon>
        <taxon>Spermatophyta</taxon>
        <taxon>Magnoliopsida</taxon>
        <taxon>eudicotyledons</taxon>
        <taxon>Gunneridae</taxon>
        <taxon>Pentapetalae</taxon>
        <taxon>rosids</taxon>
        <taxon>fabids</taxon>
        <taxon>Fabales</taxon>
        <taxon>Fabaceae</taxon>
        <taxon>Papilionoideae</taxon>
        <taxon>50 kb inversion clade</taxon>
        <taxon>dalbergioids sensu lato</taxon>
        <taxon>Dalbergieae</taxon>
        <taxon>Pterocarpus clade</taxon>
        <taxon>Stylosanthes</taxon>
    </lineage>
</organism>
<comment type="caution">
    <text evidence="2">The sequence shown here is derived from an EMBL/GenBank/DDBJ whole genome shotgun (WGS) entry which is preliminary data.</text>
</comment>
<dbReference type="EMBL" id="JASCZI010211732">
    <property type="protein sequence ID" value="MED6196274.1"/>
    <property type="molecule type" value="Genomic_DNA"/>
</dbReference>
<proteinExistence type="predicted"/>
<feature type="compositionally biased region" description="Basic and acidic residues" evidence="1">
    <location>
        <begin position="153"/>
        <end position="163"/>
    </location>
</feature>
<evidence type="ECO:0000313" key="3">
    <source>
        <dbReference type="Proteomes" id="UP001341840"/>
    </source>
</evidence>